<dbReference type="InterPro" id="IPR007219">
    <property type="entry name" value="XnlR_reg_dom"/>
</dbReference>
<evidence type="ECO:0000256" key="3">
    <source>
        <dbReference type="ARBA" id="ARBA00023125"/>
    </source>
</evidence>
<reference evidence="8" key="2">
    <citation type="journal article" date="2023" name="IMA Fungus">
        <title>Comparative genomic study of the Penicillium genus elucidates a diverse pangenome and 15 lateral gene transfer events.</title>
        <authorList>
            <person name="Petersen C."/>
            <person name="Sorensen T."/>
            <person name="Nielsen M.R."/>
            <person name="Sondergaard T.E."/>
            <person name="Sorensen J.L."/>
            <person name="Fitzpatrick D.A."/>
            <person name="Frisvad J.C."/>
            <person name="Nielsen K.L."/>
        </authorList>
    </citation>
    <scope>NUCLEOTIDE SEQUENCE</scope>
    <source>
        <strain evidence="8">IBT 30728</strain>
    </source>
</reference>
<organism evidence="8 9">
    <name type="scientific">Penicillium diatomitis</name>
    <dbReference type="NCBI Taxonomy" id="2819901"/>
    <lineage>
        <taxon>Eukaryota</taxon>
        <taxon>Fungi</taxon>
        <taxon>Dikarya</taxon>
        <taxon>Ascomycota</taxon>
        <taxon>Pezizomycotina</taxon>
        <taxon>Eurotiomycetes</taxon>
        <taxon>Eurotiomycetidae</taxon>
        <taxon>Eurotiales</taxon>
        <taxon>Aspergillaceae</taxon>
        <taxon>Penicillium</taxon>
    </lineage>
</organism>
<dbReference type="SUPFAM" id="SSF57701">
    <property type="entry name" value="Zn2/Cys6 DNA-binding domain"/>
    <property type="match status" value="1"/>
</dbReference>
<sequence length="759" mass="85071">MSDRQLPGFPYASNILPNEPTTSEQSEPAYIFAPNIVPSGLSPYVSELLAGRRDSSDFAPEPGQGSRNPKVPIPRATRPVAHSTGGRVSRACEACRDQKAKCSGHRPSCHRCQESGVACSYGDRKREKMLKQLDELTAQLNVYETLVRDLYPRLEQTLVQHVDRTLGRHSGMSRPKSFSEGETSKLATSITNYTEEDFNRDEKVRATGFVGAHSELAWLYKLKRRLDSRRSTFGGDGFDQESVSISSLSYFEDDVEIINLDRTELSKRPPVHIADHFVKLYFRTVHPAFPVIGKGVFLTQYQSFYMDATVRPGKRWVAVLNLVFAIAAAYAQLIDDDVKVEGDNHLSYFTRGWRLGMDSISLLDHVSLQQVQVEGLAAFYLFCTGQVNRAWRINGIAIRSATAMGLNLRSETRSVPLVSKETRYRVWWALSTLDAGLCLRTGRPPDTDPAFCTTPLPIPFIEEDFDVTSIIEIVDDFSVRSALVASLLGPGNEETADAGNIESSPNSPAPPRNHRRRGKKAERVTADLIETMTPNSFLAFLYGLDLDRITRNAVQTLYAPSATGKSWIEMEVVISNLNANADAWLSRLPTEFQISKLADIGRDPFVRQRADVGFRFYSAKLVITQPCLSQLAYHSPSANARAGGTFCDTMAAICVQMACEMWDMLPENPNITWLVEVSPWWCVLHYFMQSVTVILTQLFHRTKPQTPESADLVQYVEKALRWLHAMSGKDLASKKAWLVCMDILSRHGREHSIRLDNMP</sequence>
<dbReference type="CDD" id="cd12148">
    <property type="entry name" value="fungal_TF_MHR"/>
    <property type="match status" value="1"/>
</dbReference>
<dbReference type="PROSITE" id="PS50048">
    <property type="entry name" value="ZN2_CY6_FUNGAL_2"/>
    <property type="match status" value="1"/>
</dbReference>
<dbReference type="GO" id="GO:0000981">
    <property type="term" value="F:DNA-binding transcription factor activity, RNA polymerase II-specific"/>
    <property type="evidence" value="ECO:0007669"/>
    <property type="project" value="InterPro"/>
</dbReference>
<dbReference type="GO" id="GO:0008270">
    <property type="term" value="F:zinc ion binding"/>
    <property type="evidence" value="ECO:0007669"/>
    <property type="project" value="InterPro"/>
</dbReference>
<feature type="region of interest" description="Disordered" evidence="6">
    <location>
        <begin position="494"/>
        <end position="521"/>
    </location>
</feature>
<dbReference type="PANTHER" id="PTHR47654:SF1">
    <property type="entry name" value="ZN(II)2CYS6 TRANSCRIPTION FACTOR (EUROFUNG)"/>
    <property type="match status" value="1"/>
</dbReference>
<dbReference type="CDD" id="cd00067">
    <property type="entry name" value="GAL4"/>
    <property type="match status" value="1"/>
</dbReference>
<dbReference type="EMBL" id="JAPWDQ010000004">
    <property type="protein sequence ID" value="KAJ5489480.1"/>
    <property type="molecule type" value="Genomic_DNA"/>
</dbReference>
<gene>
    <name evidence="8" type="ORF">N7539_004370</name>
</gene>
<feature type="region of interest" description="Disordered" evidence="6">
    <location>
        <begin position="1"/>
        <end position="27"/>
    </location>
</feature>
<keyword evidence="5" id="KW-0539">Nucleus</keyword>
<dbReference type="InterPro" id="IPR036864">
    <property type="entry name" value="Zn2-C6_fun-type_DNA-bd_sf"/>
</dbReference>
<dbReference type="GO" id="GO:0006351">
    <property type="term" value="P:DNA-templated transcription"/>
    <property type="evidence" value="ECO:0007669"/>
    <property type="project" value="InterPro"/>
</dbReference>
<keyword evidence="4" id="KW-0804">Transcription</keyword>
<dbReference type="RefSeq" id="XP_056791513.1">
    <property type="nucleotide sequence ID" value="XM_056933972.1"/>
</dbReference>
<dbReference type="GO" id="GO:0003677">
    <property type="term" value="F:DNA binding"/>
    <property type="evidence" value="ECO:0007669"/>
    <property type="project" value="UniProtKB-KW"/>
</dbReference>
<keyword evidence="9" id="KW-1185">Reference proteome</keyword>
<evidence type="ECO:0000259" key="7">
    <source>
        <dbReference type="PROSITE" id="PS50048"/>
    </source>
</evidence>
<dbReference type="Gene3D" id="4.10.240.10">
    <property type="entry name" value="Zn(2)-C6 fungal-type DNA-binding domain"/>
    <property type="match status" value="1"/>
</dbReference>
<dbReference type="SMART" id="SM00066">
    <property type="entry name" value="GAL4"/>
    <property type="match status" value="1"/>
</dbReference>
<evidence type="ECO:0000256" key="6">
    <source>
        <dbReference type="SAM" id="MobiDB-lite"/>
    </source>
</evidence>
<dbReference type="InterPro" id="IPR001138">
    <property type="entry name" value="Zn2Cys6_DnaBD"/>
</dbReference>
<evidence type="ECO:0000313" key="8">
    <source>
        <dbReference type="EMBL" id="KAJ5489480.1"/>
    </source>
</evidence>
<comment type="caution">
    <text evidence="8">The sequence shown here is derived from an EMBL/GenBank/DDBJ whole genome shotgun (WGS) entry which is preliminary data.</text>
</comment>
<name>A0A9W9XDP8_9EURO</name>
<evidence type="ECO:0000256" key="4">
    <source>
        <dbReference type="ARBA" id="ARBA00023163"/>
    </source>
</evidence>
<feature type="region of interest" description="Disordered" evidence="6">
    <location>
        <begin position="54"/>
        <end position="89"/>
    </location>
</feature>
<accession>A0A9W9XDP8</accession>
<evidence type="ECO:0000256" key="5">
    <source>
        <dbReference type="ARBA" id="ARBA00023242"/>
    </source>
</evidence>
<dbReference type="GeneID" id="81624221"/>
<dbReference type="InterPro" id="IPR053230">
    <property type="entry name" value="Trans_reg_galc"/>
</dbReference>
<dbReference type="Pfam" id="PF04082">
    <property type="entry name" value="Fungal_trans"/>
    <property type="match status" value="1"/>
</dbReference>
<proteinExistence type="predicted"/>
<dbReference type="Pfam" id="PF00172">
    <property type="entry name" value="Zn_clus"/>
    <property type="match status" value="1"/>
</dbReference>
<dbReference type="PROSITE" id="PS00463">
    <property type="entry name" value="ZN2_CY6_FUNGAL_1"/>
    <property type="match status" value="1"/>
</dbReference>
<dbReference type="SMART" id="SM00906">
    <property type="entry name" value="Fungal_trans"/>
    <property type="match status" value="1"/>
</dbReference>
<evidence type="ECO:0000256" key="1">
    <source>
        <dbReference type="ARBA" id="ARBA00022723"/>
    </source>
</evidence>
<dbReference type="Proteomes" id="UP001148312">
    <property type="component" value="Unassembled WGS sequence"/>
</dbReference>
<keyword evidence="2" id="KW-0805">Transcription regulation</keyword>
<keyword evidence="3" id="KW-0238">DNA-binding</keyword>
<dbReference type="AlphaFoldDB" id="A0A9W9XDP8"/>
<feature type="compositionally biased region" description="Polar residues" evidence="6">
    <location>
        <begin position="15"/>
        <end position="26"/>
    </location>
</feature>
<evidence type="ECO:0000313" key="9">
    <source>
        <dbReference type="Proteomes" id="UP001148312"/>
    </source>
</evidence>
<feature type="domain" description="Zn(2)-C6 fungal-type" evidence="7">
    <location>
        <begin position="91"/>
        <end position="121"/>
    </location>
</feature>
<keyword evidence="1" id="KW-0479">Metal-binding</keyword>
<evidence type="ECO:0000256" key="2">
    <source>
        <dbReference type="ARBA" id="ARBA00023015"/>
    </source>
</evidence>
<dbReference type="PANTHER" id="PTHR47654">
    <property type="entry name" value="ZN(II)2CYS6 TRANSCRIPTION FACTOR (EUROFUNG)-RELATED"/>
    <property type="match status" value="1"/>
</dbReference>
<reference evidence="8" key="1">
    <citation type="submission" date="2022-12" db="EMBL/GenBank/DDBJ databases">
        <authorList>
            <person name="Petersen C."/>
        </authorList>
    </citation>
    <scope>NUCLEOTIDE SEQUENCE</scope>
    <source>
        <strain evidence="8">IBT 30728</strain>
    </source>
</reference>
<protein>
    <recommendedName>
        <fullName evidence="7">Zn(2)-C6 fungal-type domain-containing protein</fullName>
    </recommendedName>
</protein>